<organism evidence="2 3">
    <name type="scientific">Lobosporangium transversale</name>
    <dbReference type="NCBI Taxonomy" id="64571"/>
    <lineage>
        <taxon>Eukaryota</taxon>
        <taxon>Fungi</taxon>
        <taxon>Fungi incertae sedis</taxon>
        <taxon>Mucoromycota</taxon>
        <taxon>Mortierellomycotina</taxon>
        <taxon>Mortierellomycetes</taxon>
        <taxon>Mortierellales</taxon>
        <taxon>Mortierellaceae</taxon>
        <taxon>Lobosporangium</taxon>
    </lineage>
</organism>
<dbReference type="InParanoid" id="A0A1Y2H0A6"/>
<name>A0A1Y2H0A6_9FUNG</name>
<accession>A0A1Y2H0A6</accession>
<keyword evidence="1" id="KW-0812">Transmembrane</keyword>
<protein>
    <submittedName>
        <fullName evidence="2">Uncharacterized protein</fullName>
    </submittedName>
</protein>
<reference evidence="2 3" key="1">
    <citation type="submission" date="2016-07" db="EMBL/GenBank/DDBJ databases">
        <title>Pervasive Adenine N6-methylation of Active Genes in Fungi.</title>
        <authorList>
            <consortium name="DOE Joint Genome Institute"/>
            <person name="Mondo S.J."/>
            <person name="Dannebaum R.O."/>
            <person name="Kuo R.C."/>
            <person name="Labutti K."/>
            <person name="Haridas S."/>
            <person name="Kuo A."/>
            <person name="Salamov A."/>
            <person name="Ahrendt S.R."/>
            <person name="Lipzen A."/>
            <person name="Sullivan W."/>
            <person name="Andreopoulos W.B."/>
            <person name="Clum A."/>
            <person name="Lindquist E."/>
            <person name="Daum C."/>
            <person name="Ramamoorthy G.K."/>
            <person name="Gryganskyi A."/>
            <person name="Culley D."/>
            <person name="Magnuson J.K."/>
            <person name="James T.Y."/>
            <person name="O'Malley M.A."/>
            <person name="Stajich J.E."/>
            <person name="Spatafora J.W."/>
            <person name="Visel A."/>
            <person name="Grigoriev I.V."/>
        </authorList>
    </citation>
    <scope>NUCLEOTIDE SEQUENCE [LARGE SCALE GENOMIC DNA]</scope>
    <source>
        <strain evidence="2 3">NRRL 3116</strain>
    </source>
</reference>
<feature type="transmembrane region" description="Helical" evidence="1">
    <location>
        <begin position="136"/>
        <end position="159"/>
    </location>
</feature>
<dbReference type="Proteomes" id="UP000193648">
    <property type="component" value="Unassembled WGS sequence"/>
</dbReference>
<dbReference type="RefSeq" id="XP_021885669.1">
    <property type="nucleotide sequence ID" value="XM_022019469.1"/>
</dbReference>
<dbReference type="GeneID" id="33561314"/>
<gene>
    <name evidence="2" type="ORF">BCR41DRAFT_125265</name>
</gene>
<feature type="transmembrane region" description="Helical" evidence="1">
    <location>
        <begin position="97"/>
        <end position="116"/>
    </location>
</feature>
<keyword evidence="1" id="KW-1133">Transmembrane helix</keyword>
<dbReference type="AlphaFoldDB" id="A0A1Y2H0A6"/>
<keyword evidence="1" id="KW-0472">Membrane</keyword>
<comment type="caution">
    <text evidence="2">The sequence shown here is derived from an EMBL/GenBank/DDBJ whole genome shotgun (WGS) entry which is preliminary data.</text>
</comment>
<evidence type="ECO:0000313" key="2">
    <source>
        <dbReference type="EMBL" id="ORZ27966.1"/>
    </source>
</evidence>
<proteinExistence type="predicted"/>
<sequence length="163" mass="18440">MKSRHATYHIPMHQRTICTCEYSRPSCPVPALVFFCLGSIHVCSTISEELPIRLSIIQSHFNCQHIAIFWCRLLETGLLLSLCIAVHLYLSLSLSFFLSFIFFSFFFIAVAVSQLSSTLPVISSPLSLTSTHSTPFLIIIFFIFSSLSIHTSIFIILLLTRMC</sequence>
<dbReference type="EMBL" id="MCFF01000003">
    <property type="protein sequence ID" value="ORZ27966.1"/>
    <property type="molecule type" value="Genomic_DNA"/>
</dbReference>
<evidence type="ECO:0000313" key="3">
    <source>
        <dbReference type="Proteomes" id="UP000193648"/>
    </source>
</evidence>
<keyword evidence="3" id="KW-1185">Reference proteome</keyword>
<evidence type="ECO:0000256" key="1">
    <source>
        <dbReference type="SAM" id="Phobius"/>
    </source>
</evidence>